<evidence type="ECO:0000256" key="2">
    <source>
        <dbReference type="ARBA" id="ARBA00010971"/>
    </source>
</evidence>
<dbReference type="SUPFAM" id="SSF143724">
    <property type="entry name" value="PHP14-like"/>
    <property type="match status" value="1"/>
</dbReference>
<dbReference type="RefSeq" id="XP_029732702.2">
    <property type="nucleotide sequence ID" value="XM_029876842.2"/>
</dbReference>
<evidence type="ECO:0000313" key="5">
    <source>
        <dbReference type="EnsemblMetazoa" id="AALFPA23_007724.P10340"/>
    </source>
</evidence>
<dbReference type="Gene3D" id="3.50.20.20">
    <property type="entry name" value="Janus/Ocnus"/>
    <property type="match status" value="1"/>
</dbReference>
<organism evidence="5 6">
    <name type="scientific">Aedes albopictus</name>
    <name type="common">Asian tiger mosquito</name>
    <name type="synonym">Stegomyia albopicta</name>
    <dbReference type="NCBI Taxonomy" id="7160"/>
    <lineage>
        <taxon>Eukaryota</taxon>
        <taxon>Metazoa</taxon>
        <taxon>Ecdysozoa</taxon>
        <taxon>Arthropoda</taxon>
        <taxon>Hexapoda</taxon>
        <taxon>Insecta</taxon>
        <taxon>Pterygota</taxon>
        <taxon>Neoptera</taxon>
        <taxon>Endopterygota</taxon>
        <taxon>Diptera</taxon>
        <taxon>Nematocera</taxon>
        <taxon>Culicoidea</taxon>
        <taxon>Culicidae</taxon>
        <taxon>Culicinae</taxon>
        <taxon>Aedini</taxon>
        <taxon>Aedes</taxon>
        <taxon>Stegomyia</taxon>
    </lineage>
</organism>
<sequence length="157" mass="17883">MLVFHLGFRNIFRNYRTFCDRLLADKLTYRSLGTMVDAKLEAVPPVEIDEGIFKYVLIKVYGKEKSDGSEPSKNIVRGFARANWHSDIYDEVSSSLEGLGLATECLGGGRIEHRADRKWIKVYGYSQGYGKADHLEARRILLTQYGGYEIETSDEGY</sequence>
<evidence type="ECO:0000256" key="3">
    <source>
        <dbReference type="ARBA" id="ARBA00022782"/>
    </source>
</evidence>
<dbReference type="Pfam" id="PF05005">
    <property type="entry name" value="Ocnus"/>
    <property type="match status" value="1"/>
</dbReference>
<dbReference type="InterPro" id="IPR038596">
    <property type="entry name" value="Janus_sf"/>
</dbReference>
<dbReference type="InterPro" id="IPR007702">
    <property type="entry name" value="Janus"/>
</dbReference>
<evidence type="ECO:0000313" key="6">
    <source>
        <dbReference type="Proteomes" id="UP000069940"/>
    </source>
</evidence>
<comment type="similarity">
    <text evidence="2">Belongs to the janus family.</text>
</comment>
<dbReference type="PANTHER" id="PTHR12258:SF5">
    <property type="entry name" value="BCDNA.GH02250-RELATED"/>
    <property type="match status" value="1"/>
</dbReference>
<protein>
    <recommendedName>
        <fullName evidence="7">Janus a</fullName>
    </recommendedName>
</protein>
<accession>A0ABM1YBY8</accession>
<reference evidence="6" key="1">
    <citation type="journal article" date="2015" name="Proc. Natl. Acad. Sci. U.S.A.">
        <title>Genome sequence of the Asian Tiger mosquito, Aedes albopictus, reveals insights into its biology, genetics, and evolution.</title>
        <authorList>
            <person name="Chen X.G."/>
            <person name="Jiang X."/>
            <person name="Gu J."/>
            <person name="Xu M."/>
            <person name="Wu Y."/>
            <person name="Deng Y."/>
            <person name="Zhang C."/>
            <person name="Bonizzoni M."/>
            <person name="Dermauw W."/>
            <person name="Vontas J."/>
            <person name="Armbruster P."/>
            <person name="Huang X."/>
            <person name="Yang Y."/>
            <person name="Zhang H."/>
            <person name="He W."/>
            <person name="Peng H."/>
            <person name="Liu Y."/>
            <person name="Wu K."/>
            <person name="Chen J."/>
            <person name="Lirakis M."/>
            <person name="Topalis P."/>
            <person name="Van Leeuwen T."/>
            <person name="Hall A.B."/>
            <person name="Jiang X."/>
            <person name="Thorpe C."/>
            <person name="Mueller R.L."/>
            <person name="Sun C."/>
            <person name="Waterhouse R.M."/>
            <person name="Yan G."/>
            <person name="Tu Z.J."/>
            <person name="Fang X."/>
            <person name="James A.A."/>
        </authorList>
    </citation>
    <scope>NUCLEOTIDE SEQUENCE [LARGE SCALE GENOMIC DNA]</scope>
    <source>
        <strain evidence="6">Foshan</strain>
    </source>
</reference>
<dbReference type="GeneID" id="109421352"/>
<evidence type="ECO:0000256" key="4">
    <source>
        <dbReference type="ARBA" id="ARBA00022928"/>
    </source>
</evidence>
<keyword evidence="3" id="KW-0221">Differentiation</keyword>
<reference evidence="5" key="2">
    <citation type="submission" date="2025-05" db="UniProtKB">
        <authorList>
            <consortium name="EnsemblMetazoa"/>
        </authorList>
    </citation>
    <scope>IDENTIFICATION</scope>
    <source>
        <strain evidence="5">Foshan</strain>
    </source>
</reference>
<proteinExistence type="inferred from homology"/>
<keyword evidence="6" id="KW-1185">Reference proteome</keyword>
<dbReference type="Proteomes" id="UP000069940">
    <property type="component" value="Unassembled WGS sequence"/>
</dbReference>
<name>A0ABM1YBY8_AEDAL</name>
<evidence type="ECO:0008006" key="7">
    <source>
        <dbReference type="Google" id="ProtNLM"/>
    </source>
</evidence>
<dbReference type="EnsemblMetazoa" id="AALFPA23_007724.R10340">
    <property type="protein sequence ID" value="AALFPA23_007724.P10340"/>
    <property type="gene ID" value="AALFPA23_007724"/>
</dbReference>
<evidence type="ECO:0000256" key="1">
    <source>
        <dbReference type="ARBA" id="ARBA00002508"/>
    </source>
</evidence>
<comment type="function">
    <text evidence="1">JanA and janB regulate somatic sex differentiation.</text>
</comment>
<dbReference type="PANTHER" id="PTHR12258">
    <property type="entry name" value="JANUS-A/JANUS-B"/>
    <property type="match status" value="1"/>
</dbReference>
<keyword evidence="4" id="KW-0726">Sexual differentiation</keyword>